<keyword evidence="3" id="KW-1185">Reference proteome</keyword>
<comment type="caution">
    <text evidence="2">The sequence shown here is derived from an EMBL/GenBank/DDBJ whole genome shotgun (WGS) entry which is preliminary data.</text>
</comment>
<reference evidence="3" key="1">
    <citation type="submission" date="2023-07" db="EMBL/GenBank/DDBJ databases">
        <title>A draft genome of Kazachstania heterogenica Y-27499.</title>
        <authorList>
            <person name="Donic C."/>
            <person name="Kralova J.S."/>
            <person name="Fidel L."/>
            <person name="Ben-Dor S."/>
            <person name="Jung S."/>
        </authorList>
    </citation>
    <scope>NUCLEOTIDE SEQUENCE [LARGE SCALE GENOMIC DNA]</scope>
    <source>
        <strain evidence="3">Y27499</strain>
    </source>
</reference>
<dbReference type="InterPro" id="IPR050410">
    <property type="entry name" value="CCR4/nocturin_mRNA_transcr"/>
</dbReference>
<dbReference type="GO" id="GO:0000175">
    <property type="term" value="F:3'-5'-RNA exonuclease activity"/>
    <property type="evidence" value="ECO:0007669"/>
    <property type="project" value="TreeGrafter"/>
</dbReference>
<evidence type="ECO:0000259" key="1">
    <source>
        <dbReference type="Pfam" id="PF03372"/>
    </source>
</evidence>
<dbReference type="Pfam" id="PF03372">
    <property type="entry name" value="Exo_endo_phos"/>
    <property type="match status" value="1"/>
</dbReference>
<name>A0AAN7WMC4_9SACH</name>
<proteinExistence type="predicted"/>
<feature type="domain" description="Endonuclease/exonuclease/phosphatase" evidence="1">
    <location>
        <begin position="33"/>
        <end position="360"/>
    </location>
</feature>
<dbReference type="PANTHER" id="PTHR12121:SF11">
    <property type="entry name" value="RNA EXONUCLEASE NGL1"/>
    <property type="match status" value="1"/>
</dbReference>
<accession>A0AAN7WMC4</accession>
<evidence type="ECO:0000313" key="3">
    <source>
        <dbReference type="Proteomes" id="UP001306508"/>
    </source>
</evidence>
<dbReference type="Proteomes" id="UP001306508">
    <property type="component" value="Unassembled WGS sequence"/>
</dbReference>
<sequence length="371" mass="43661">MFKRPFVPVNTKGVNNLAKKFTPVSRNLKFTLLTYNILSPSYMWPKVYTYVPEKYKDWNFRHKLLEHEIMHLYKADIMCFQEMTHKDYNEFWAPMALQKLQMKSKFISKTAPKYWTSSDEQLDGCSIFYNQNMFEFISSKGIYLNQLLSAFNEQELLYLSTRELQLTDGGGNPMGTTSLLQFLRDRNQVCLFVTLRHKPSDLIFVIINTHLYWKYDDVKLSQCLVIMRELNSIVNGLLKAAKEDLDVTSDKVRILFTGDLNSTKKETVINFLRGQIINTMDLNLVNPMRTYLNHCVYDDIPRECFEYTCYSGKLKGIFDYIWYHDTHFELSKILNGKEVSKELKFKNQFGLPNDDHPSDHIPLLAEFKILL</sequence>
<dbReference type="PANTHER" id="PTHR12121">
    <property type="entry name" value="CARBON CATABOLITE REPRESSOR PROTEIN 4"/>
    <property type="match status" value="1"/>
</dbReference>
<evidence type="ECO:0000313" key="2">
    <source>
        <dbReference type="EMBL" id="KAK5778647.1"/>
    </source>
</evidence>
<protein>
    <recommendedName>
        <fullName evidence="1">Endonuclease/exonuclease/phosphatase domain-containing protein</fullName>
    </recommendedName>
</protein>
<dbReference type="EMBL" id="JAWIZZ010000053">
    <property type="protein sequence ID" value="KAK5778647.1"/>
    <property type="molecule type" value="Genomic_DNA"/>
</dbReference>
<dbReference type="AlphaFoldDB" id="A0AAN7WMC4"/>
<dbReference type="InterPro" id="IPR036691">
    <property type="entry name" value="Endo/exonu/phosph_ase_sf"/>
</dbReference>
<gene>
    <name evidence="2" type="ORF">RI543_004318</name>
</gene>
<dbReference type="Gene3D" id="3.60.10.10">
    <property type="entry name" value="Endonuclease/exonuclease/phosphatase"/>
    <property type="match status" value="1"/>
</dbReference>
<dbReference type="InterPro" id="IPR005135">
    <property type="entry name" value="Endo/exonuclease/phosphatase"/>
</dbReference>
<organism evidence="2 3">
    <name type="scientific">Arxiozyma heterogenica</name>
    <dbReference type="NCBI Taxonomy" id="278026"/>
    <lineage>
        <taxon>Eukaryota</taxon>
        <taxon>Fungi</taxon>
        <taxon>Dikarya</taxon>
        <taxon>Ascomycota</taxon>
        <taxon>Saccharomycotina</taxon>
        <taxon>Saccharomycetes</taxon>
        <taxon>Saccharomycetales</taxon>
        <taxon>Saccharomycetaceae</taxon>
        <taxon>Arxiozyma</taxon>
    </lineage>
</organism>
<dbReference type="SUPFAM" id="SSF56219">
    <property type="entry name" value="DNase I-like"/>
    <property type="match status" value="1"/>
</dbReference>